<proteinExistence type="inferred from homology"/>
<evidence type="ECO:0000256" key="3">
    <source>
        <dbReference type="ARBA" id="ARBA00022679"/>
    </source>
</evidence>
<dbReference type="PANTHER" id="PTHR10629">
    <property type="entry name" value="CYTOSINE-SPECIFIC METHYLTRANSFERASE"/>
    <property type="match status" value="1"/>
</dbReference>
<dbReference type="Pfam" id="PF00145">
    <property type="entry name" value="DNA_methylase"/>
    <property type="match status" value="1"/>
</dbReference>
<feature type="region of interest" description="Disordered" evidence="12">
    <location>
        <begin position="98"/>
        <end position="354"/>
    </location>
</feature>
<dbReference type="InterPro" id="IPR016197">
    <property type="entry name" value="Chromo-like_dom_sf"/>
</dbReference>
<dbReference type="PANTHER" id="PTHR10629:SF34">
    <property type="entry name" value="DNA (CYTOSINE-5)-METHYLTRANSFERASE CMT2"/>
    <property type="match status" value="1"/>
</dbReference>
<dbReference type="InterPro" id="IPR000953">
    <property type="entry name" value="Chromo/chromo_shadow_dom"/>
</dbReference>
<dbReference type="PROSITE" id="PS00598">
    <property type="entry name" value="CHROMO_1"/>
    <property type="match status" value="1"/>
</dbReference>
<dbReference type="NCBIfam" id="TIGR00675">
    <property type="entry name" value="dcm"/>
    <property type="match status" value="1"/>
</dbReference>
<evidence type="ECO:0000256" key="6">
    <source>
        <dbReference type="ARBA" id="ARBA00023242"/>
    </source>
</evidence>
<dbReference type="PROSITE" id="PS51679">
    <property type="entry name" value="SAM_MT_C5"/>
    <property type="match status" value="1"/>
</dbReference>
<feature type="compositionally biased region" description="Basic residues" evidence="12">
    <location>
        <begin position="1"/>
        <end position="11"/>
    </location>
</feature>
<reference evidence="15" key="1">
    <citation type="submission" date="2024-03" db="EMBL/GenBank/DDBJ databases">
        <title>WGS assembly of Saponaria officinalis var. Norfolk2.</title>
        <authorList>
            <person name="Jenkins J."/>
            <person name="Shu S."/>
            <person name="Grimwood J."/>
            <person name="Barry K."/>
            <person name="Goodstein D."/>
            <person name="Schmutz J."/>
            <person name="Leebens-Mack J."/>
            <person name="Osbourn A."/>
        </authorList>
    </citation>
    <scope>NUCLEOTIDE SEQUENCE [LARGE SCALE GENOMIC DNA]</scope>
    <source>
        <strain evidence="15">JIC</strain>
    </source>
</reference>
<dbReference type="SMART" id="SM00298">
    <property type="entry name" value="CHROMO"/>
    <property type="match status" value="1"/>
</dbReference>
<comment type="similarity">
    <text evidence="9 10">Belongs to the class I-like SAM-binding methyltransferase superfamily. C5-methyltransferase family.</text>
</comment>
<keyword evidence="4 9" id="KW-0949">S-adenosyl-L-methionine</keyword>
<dbReference type="InterPro" id="IPR023779">
    <property type="entry name" value="Chromodomain_CS"/>
</dbReference>
<dbReference type="Pfam" id="PF01426">
    <property type="entry name" value="BAH"/>
    <property type="match status" value="1"/>
</dbReference>
<dbReference type="GO" id="GO:0003682">
    <property type="term" value="F:chromatin binding"/>
    <property type="evidence" value="ECO:0007669"/>
    <property type="project" value="InterPro"/>
</dbReference>
<feature type="domain" description="Chromo" evidence="13">
    <location>
        <begin position="797"/>
        <end position="850"/>
    </location>
</feature>
<name>A0AAW1KCD0_SAPOF</name>
<dbReference type="SUPFAM" id="SSF54160">
    <property type="entry name" value="Chromo domain-like"/>
    <property type="match status" value="1"/>
</dbReference>
<evidence type="ECO:0000259" key="13">
    <source>
        <dbReference type="PROSITE" id="PS50013"/>
    </source>
</evidence>
<dbReference type="PROSITE" id="PS51038">
    <property type="entry name" value="BAH"/>
    <property type="match status" value="1"/>
</dbReference>
<evidence type="ECO:0000256" key="11">
    <source>
        <dbReference type="RuleBase" id="RU000417"/>
    </source>
</evidence>
<dbReference type="PRINTS" id="PR00105">
    <property type="entry name" value="C5METTRFRASE"/>
</dbReference>
<keyword evidence="5" id="KW-0238">DNA-binding</keyword>
<evidence type="ECO:0000313" key="15">
    <source>
        <dbReference type="EMBL" id="KAK9716134.1"/>
    </source>
</evidence>
<gene>
    <name evidence="15" type="ORF">RND81_06G213100</name>
</gene>
<keyword evidence="2 9" id="KW-0489">Methyltransferase</keyword>
<comment type="catalytic activity">
    <reaction evidence="7 11">
        <text>a 2'-deoxycytidine in DNA + S-adenosyl-L-methionine = a 5-methyl-2'-deoxycytidine in DNA + S-adenosyl-L-homocysteine + H(+)</text>
        <dbReference type="Rhea" id="RHEA:13681"/>
        <dbReference type="Rhea" id="RHEA-COMP:11369"/>
        <dbReference type="Rhea" id="RHEA-COMP:11370"/>
        <dbReference type="ChEBI" id="CHEBI:15378"/>
        <dbReference type="ChEBI" id="CHEBI:57856"/>
        <dbReference type="ChEBI" id="CHEBI:59789"/>
        <dbReference type="ChEBI" id="CHEBI:85452"/>
        <dbReference type="ChEBI" id="CHEBI:85454"/>
        <dbReference type="EC" id="2.1.1.37"/>
    </reaction>
</comment>
<evidence type="ECO:0000256" key="9">
    <source>
        <dbReference type="PROSITE-ProRule" id="PRU01016"/>
    </source>
</evidence>
<evidence type="ECO:0000256" key="7">
    <source>
        <dbReference type="ARBA" id="ARBA00047422"/>
    </source>
</evidence>
<evidence type="ECO:0000256" key="10">
    <source>
        <dbReference type="RuleBase" id="RU000416"/>
    </source>
</evidence>
<feature type="compositionally biased region" description="Basic and acidic residues" evidence="12">
    <location>
        <begin position="132"/>
        <end position="147"/>
    </location>
</feature>
<keyword evidence="16" id="KW-1185">Reference proteome</keyword>
<dbReference type="GO" id="GO:0003886">
    <property type="term" value="F:DNA (cytosine-5-)-methyltransferase activity"/>
    <property type="evidence" value="ECO:0007669"/>
    <property type="project" value="UniProtKB-EC"/>
</dbReference>
<dbReference type="InterPro" id="IPR043151">
    <property type="entry name" value="BAH_sf"/>
</dbReference>
<keyword evidence="3 9" id="KW-0808">Transferase</keyword>
<feature type="domain" description="BAH" evidence="14">
    <location>
        <begin position="517"/>
        <end position="633"/>
    </location>
</feature>
<dbReference type="PROSITE" id="PS00095">
    <property type="entry name" value="C5_MTASE_2"/>
    <property type="match status" value="1"/>
</dbReference>
<dbReference type="GO" id="GO:0032259">
    <property type="term" value="P:methylation"/>
    <property type="evidence" value="ECO:0007669"/>
    <property type="project" value="UniProtKB-KW"/>
</dbReference>
<feature type="compositionally biased region" description="Basic and acidic residues" evidence="12">
    <location>
        <begin position="248"/>
        <end position="259"/>
    </location>
</feature>
<dbReference type="InterPro" id="IPR031303">
    <property type="entry name" value="C5_meth_CS"/>
</dbReference>
<evidence type="ECO:0000256" key="4">
    <source>
        <dbReference type="ARBA" id="ARBA00022691"/>
    </source>
</evidence>
<dbReference type="InterPro" id="IPR018117">
    <property type="entry name" value="C5_DNA_meth_AS"/>
</dbReference>
<evidence type="ECO:0000256" key="5">
    <source>
        <dbReference type="ARBA" id="ARBA00023125"/>
    </source>
</evidence>
<evidence type="ECO:0000259" key="14">
    <source>
        <dbReference type="PROSITE" id="PS51038"/>
    </source>
</evidence>
<dbReference type="Gene3D" id="3.90.120.10">
    <property type="entry name" value="DNA Methylase, subunit A, domain 2"/>
    <property type="match status" value="1"/>
</dbReference>
<dbReference type="PROSITE" id="PS00094">
    <property type="entry name" value="C5_MTASE_1"/>
    <property type="match status" value="1"/>
</dbReference>
<dbReference type="GO" id="GO:0005634">
    <property type="term" value="C:nucleus"/>
    <property type="evidence" value="ECO:0007669"/>
    <property type="project" value="UniProtKB-SubCell"/>
</dbReference>
<evidence type="ECO:0000313" key="16">
    <source>
        <dbReference type="Proteomes" id="UP001443914"/>
    </source>
</evidence>
<dbReference type="CDD" id="cd18635">
    <property type="entry name" value="CD_CMT3_like"/>
    <property type="match status" value="1"/>
</dbReference>
<dbReference type="Pfam" id="PF00385">
    <property type="entry name" value="Chromo"/>
    <property type="match status" value="1"/>
</dbReference>
<dbReference type="EC" id="2.1.1.37" evidence="11"/>
<dbReference type="AlphaFoldDB" id="A0AAW1KCD0"/>
<dbReference type="PIRSF" id="PIRSF037404">
    <property type="entry name" value="DNMT1"/>
    <property type="match status" value="1"/>
</dbReference>
<dbReference type="SUPFAM" id="SSF53335">
    <property type="entry name" value="S-adenosyl-L-methionine-dependent methyltransferases"/>
    <property type="match status" value="1"/>
</dbReference>
<dbReference type="SMART" id="SM00439">
    <property type="entry name" value="BAH"/>
    <property type="match status" value="1"/>
</dbReference>
<dbReference type="PROSITE" id="PS50013">
    <property type="entry name" value="CHROMO_2"/>
    <property type="match status" value="1"/>
</dbReference>
<accession>A0AAW1KCD0</accession>
<evidence type="ECO:0000256" key="2">
    <source>
        <dbReference type="ARBA" id="ARBA00022603"/>
    </source>
</evidence>
<dbReference type="InterPro" id="IPR001025">
    <property type="entry name" value="BAH_dom"/>
</dbReference>
<protein>
    <recommendedName>
        <fullName evidence="11">Cytosine-specific methyltransferase</fullName>
        <ecNumber evidence="11">2.1.1.37</ecNumber>
    </recommendedName>
</protein>
<dbReference type="InterPro" id="IPR023780">
    <property type="entry name" value="Chromo_domain"/>
</dbReference>
<dbReference type="Gene3D" id="2.30.30.490">
    <property type="match status" value="1"/>
</dbReference>
<dbReference type="GO" id="GO:0006346">
    <property type="term" value="P:DNA methylation-dependent constitutive heterochromatin formation"/>
    <property type="evidence" value="ECO:0007669"/>
    <property type="project" value="InterPro"/>
</dbReference>
<keyword evidence="6" id="KW-0539">Nucleus</keyword>
<feature type="active site" evidence="8 9">
    <location>
        <position position="875"/>
    </location>
</feature>
<evidence type="ECO:0000256" key="8">
    <source>
        <dbReference type="PIRSR" id="PIRSR037404-1"/>
    </source>
</evidence>
<dbReference type="GO" id="GO:0044027">
    <property type="term" value="P:negative regulation of gene expression via chromosomal CpG island methylation"/>
    <property type="evidence" value="ECO:0007669"/>
    <property type="project" value="TreeGrafter"/>
</dbReference>
<dbReference type="GO" id="GO:0003677">
    <property type="term" value="F:DNA binding"/>
    <property type="evidence" value="ECO:0007669"/>
    <property type="project" value="UniProtKB-KW"/>
</dbReference>
<feature type="region of interest" description="Disordered" evidence="12">
    <location>
        <begin position="1"/>
        <end position="79"/>
    </location>
</feature>
<comment type="caution">
    <text evidence="15">The sequence shown here is derived from an EMBL/GenBank/DDBJ whole genome shotgun (WGS) entry which is preliminary data.</text>
</comment>
<feature type="compositionally biased region" description="Basic and acidic residues" evidence="12">
    <location>
        <begin position="176"/>
        <end position="186"/>
    </location>
</feature>
<comment type="subcellular location">
    <subcellularLocation>
        <location evidence="1">Nucleus</location>
    </subcellularLocation>
</comment>
<dbReference type="EMBL" id="JBDFQZ010000006">
    <property type="protein sequence ID" value="KAK9716134.1"/>
    <property type="molecule type" value="Genomic_DNA"/>
</dbReference>
<organism evidence="15 16">
    <name type="scientific">Saponaria officinalis</name>
    <name type="common">Common soapwort</name>
    <name type="synonym">Lychnis saponaria</name>
    <dbReference type="NCBI Taxonomy" id="3572"/>
    <lineage>
        <taxon>Eukaryota</taxon>
        <taxon>Viridiplantae</taxon>
        <taxon>Streptophyta</taxon>
        <taxon>Embryophyta</taxon>
        <taxon>Tracheophyta</taxon>
        <taxon>Spermatophyta</taxon>
        <taxon>Magnoliopsida</taxon>
        <taxon>eudicotyledons</taxon>
        <taxon>Gunneridae</taxon>
        <taxon>Pentapetalae</taxon>
        <taxon>Caryophyllales</taxon>
        <taxon>Caryophyllaceae</taxon>
        <taxon>Caryophylleae</taxon>
        <taxon>Saponaria</taxon>
    </lineage>
</organism>
<evidence type="ECO:0000256" key="1">
    <source>
        <dbReference type="ARBA" id="ARBA00004123"/>
    </source>
</evidence>
<dbReference type="Gene3D" id="3.40.50.150">
    <property type="entry name" value="Vaccinia Virus protein VP39"/>
    <property type="match status" value="2"/>
</dbReference>
<dbReference type="Proteomes" id="UP001443914">
    <property type="component" value="Unassembled WGS sequence"/>
</dbReference>
<dbReference type="InterPro" id="IPR001525">
    <property type="entry name" value="C5_MeTfrase"/>
</dbReference>
<evidence type="ECO:0000256" key="12">
    <source>
        <dbReference type="SAM" id="MobiDB-lite"/>
    </source>
</evidence>
<dbReference type="InterPro" id="IPR029063">
    <property type="entry name" value="SAM-dependent_MTases_sf"/>
</dbReference>
<sequence>MVRVNKGKNRGTRSSMKGNVGRIGEKTGLRSSPRLSIGGNGRENGVGERLSMGGKSRKIEGGKQLRSSPRLSMGGNVGENRVEEKLLSMGEKSRKIVGGRELRSSPRLSMGGNVGTNRVKERLLSGGSRLSMGEKSRKIEGGRELRSSPRLSIGGNVGTNGVKEKLLRSGSGSSMGEKRRKIEGGRQSRSLPRSSIEGIVGQNGVENGGGRRLRCSPGSSIEGNKRQNEVENGGGRRLRCLPGSSIEGNKRQNEVEKGGGRRLRCSPGSSIEGNKRQNEVENGGGRRLRCLPRSSIEGNKRQNKVENGGGRRLKCSPRSSIEGNKGQDGVENGGGKQLRRSPRVSPSKVENLGDNGEESVLRCLRELQLSYDIESRLGVESGSESMEENVENIDEEKVLRRSPRGLPSSLMLDDDVYDDDIKLLVKKKKKKMSKDRLEGSNKLNLSPPIEKKRQASKKCFFVGEPVPEEEAQQKWRWRYELKNRRNKSRSLTANAKDEDEPILDVKCHYLEAQINERIFHLGDCALIRGDEGQKHIGRIIEFLRTTEEENYFRVQWFYKAEDTVMKEEAPFHDKKRIFYSTIENDNMLDCIISKLNVSQVAPQLNFDSSSLPPSDYYYDMEYRLEYSTFCNLPRDNCVKNYGLPPVSCLDPALSATSSPVLEVSCLDPALSVATSPVLENASICETYSLLDLYAGCGAMSTGLCLGSRLSGVNLVTRWAIDTDSPACESLRLNHPETQVRNEAAEDFLELLKQWAKLCEKFVTEDVERQFPPIEKLPDLSENSADAHLDSDAESEELEVSSLLDIQYGSTDKSGKRELKFKVRWKGYGPDDDTWEPIEGLSNCQELIKDFVIQGFQKKILPLPGDVDVICGGPPCQGISGYNRFRCVDNPLDDERNRQLIVFMDTVDYLKPKFVLMENVSDILRFDKGSLGRYALSRLVHMHYQARIGIMAAGCYGVPQFRLRVFFWGALSTEELPQFPLPTHDVVVRYWPPAEFERNVVGFEEGCQLPELEDAVLLGDAISDLPVVTNFETQDAMPYSRPPETQFQKSIRSNFRGYASKDEEPVLYDHRPLLLFEDDYIRVCKIPRKKGANFRDLPGVIVGDDNVVRRDPSVKTIILPSGKPMVPEYAFTFEQGKSKRPFARLWWDETMATIVTYPSCHCQAMLHPEQDRVLTIRECARLQGFPDCYRLCGTVKQRYRQVGNAVSIPVAKALGYALGMAAQKRIDKHPQLTLPPKFAYSN</sequence>
<dbReference type="InterPro" id="IPR050390">
    <property type="entry name" value="C5-Methyltransferase"/>
</dbReference>